<protein>
    <submittedName>
        <fullName evidence="1">Uncharacterized protein</fullName>
    </submittedName>
</protein>
<organism evidence="1 2">
    <name type="scientific">Gigaspora margarita</name>
    <dbReference type="NCBI Taxonomy" id="4874"/>
    <lineage>
        <taxon>Eukaryota</taxon>
        <taxon>Fungi</taxon>
        <taxon>Fungi incertae sedis</taxon>
        <taxon>Mucoromycota</taxon>
        <taxon>Glomeromycotina</taxon>
        <taxon>Glomeromycetes</taxon>
        <taxon>Diversisporales</taxon>
        <taxon>Gigasporaceae</taxon>
        <taxon>Gigaspora</taxon>
    </lineage>
</organism>
<evidence type="ECO:0000313" key="2">
    <source>
        <dbReference type="Proteomes" id="UP000439903"/>
    </source>
</evidence>
<reference evidence="1 2" key="1">
    <citation type="journal article" date="2019" name="Environ. Microbiol.">
        <title>At the nexus of three kingdoms: the genome of the mycorrhizal fungus Gigaspora margarita provides insights into plant, endobacterial and fungal interactions.</title>
        <authorList>
            <person name="Venice F."/>
            <person name="Ghignone S."/>
            <person name="Salvioli di Fossalunga A."/>
            <person name="Amselem J."/>
            <person name="Novero M."/>
            <person name="Xianan X."/>
            <person name="Sedzielewska Toro K."/>
            <person name="Morin E."/>
            <person name="Lipzen A."/>
            <person name="Grigoriev I.V."/>
            <person name="Henrissat B."/>
            <person name="Martin F.M."/>
            <person name="Bonfante P."/>
        </authorList>
    </citation>
    <scope>NUCLEOTIDE SEQUENCE [LARGE SCALE GENOMIC DNA]</scope>
    <source>
        <strain evidence="1 2">BEG34</strain>
    </source>
</reference>
<sequence>MGVTSIQATVNCTKAVYKFLTEHIPTHWVCPSTIAKWNKNIAALSFYENQPNQNVSQFFGFGIMADETIIVVKLKDILHCNASTISS</sequence>
<name>A0A8H4ETH5_GIGMA</name>
<comment type="caution">
    <text evidence="1">The sequence shown here is derived from an EMBL/GenBank/DDBJ whole genome shotgun (WGS) entry which is preliminary data.</text>
</comment>
<gene>
    <name evidence="1" type="ORF">F8M41_023584</name>
</gene>
<proteinExistence type="predicted"/>
<evidence type="ECO:0000313" key="1">
    <source>
        <dbReference type="EMBL" id="KAF0551168.1"/>
    </source>
</evidence>
<dbReference type="AlphaFoldDB" id="A0A8H4ETH5"/>
<keyword evidence="2" id="KW-1185">Reference proteome</keyword>
<dbReference type="EMBL" id="WTPW01000078">
    <property type="protein sequence ID" value="KAF0551168.1"/>
    <property type="molecule type" value="Genomic_DNA"/>
</dbReference>
<dbReference type="OrthoDB" id="2442380at2759"/>
<accession>A0A8H4ETH5</accession>
<dbReference type="Proteomes" id="UP000439903">
    <property type="component" value="Unassembled WGS sequence"/>
</dbReference>